<dbReference type="InterPro" id="IPR010862">
    <property type="entry name" value="DUF1493"/>
</dbReference>
<comment type="caution">
    <text evidence="1">The sequence shown here is derived from an EMBL/GenBank/DDBJ whole genome shotgun (WGS) entry which is preliminary data.</text>
</comment>
<dbReference type="KEGG" id="bcon:NL30_05300"/>
<accession>A0A1C8ZI12</accession>
<organism evidence="1 2">
    <name type="scientific">Burkholderia contaminans</name>
    <dbReference type="NCBI Taxonomy" id="488447"/>
    <lineage>
        <taxon>Bacteria</taxon>
        <taxon>Pseudomonadati</taxon>
        <taxon>Pseudomonadota</taxon>
        <taxon>Betaproteobacteria</taxon>
        <taxon>Burkholderiales</taxon>
        <taxon>Burkholderiaceae</taxon>
        <taxon>Burkholderia</taxon>
        <taxon>Burkholderia cepacia complex</taxon>
    </lineage>
</organism>
<sequence length="115" mass="12897">MADTWKRLEAFITSDIGGLPVHRIELSRDTDLYHDLDMEPDAIDTLIKRWGGAFGVDLSAFDIHYYYPSAKLGMGSFLAAVVKSPFSLDAREKLGGRSLTLGMLKEAMERGRWES</sequence>
<accession>A0A0G3YMF4</accession>
<name>A0A0G3YMF4_9BURK</name>
<protein>
    <submittedName>
        <fullName evidence="1">DUF1493 family protein</fullName>
    </submittedName>
</protein>
<dbReference type="Proteomes" id="UP000269271">
    <property type="component" value="Unassembled WGS sequence"/>
</dbReference>
<evidence type="ECO:0000313" key="1">
    <source>
        <dbReference type="EMBL" id="RQT34916.1"/>
    </source>
</evidence>
<evidence type="ECO:0000313" key="2">
    <source>
        <dbReference type="Proteomes" id="UP000269271"/>
    </source>
</evidence>
<dbReference type="Pfam" id="PF07377">
    <property type="entry name" value="DUF1493"/>
    <property type="match status" value="1"/>
</dbReference>
<gene>
    <name evidence="1" type="ORF">DF037_06165</name>
</gene>
<proteinExistence type="predicted"/>
<dbReference type="AlphaFoldDB" id="A0A0G3YMF4"/>
<dbReference type="RefSeq" id="WP_053060228.1">
    <property type="nucleotide sequence ID" value="NZ_CABVQL010000001.1"/>
</dbReference>
<dbReference type="EMBL" id="QTQX01000003">
    <property type="protein sequence ID" value="RQT34916.1"/>
    <property type="molecule type" value="Genomic_DNA"/>
</dbReference>
<reference evidence="1 2" key="1">
    <citation type="submission" date="2018-08" db="EMBL/GenBank/DDBJ databases">
        <title>Comparative analysis of Burkholderia isolates from Puerto Rico.</title>
        <authorList>
            <person name="Hall C."/>
            <person name="Sahl J."/>
            <person name="Wagner D."/>
        </authorList>
    </citation>
    <scope>NUCLEOTIDE SEQUENCE [LARGE SCALE GENOMIC DNA]</scope>
    <source>
        <strain evidence="1 2">Bp9001</strain>
    </source>
</reference>